<evidence type="ECO:0000256" key="3">
    <source>
        <dbReference type="ARBA" id="ARBA00023054"/>
    </source>
</evidence>
<dbReference type="GO" id="GO:0030705">
    <property type="term" value="P:cytoskeleton-dependent intracellular transport"/>
    <property type="evidence" value="ECO:0007669"/>
    <property type="project" value="InterPro"/>
</dbReference>
<dbReference type="Proteomes" id="UP000054324">
    <property type="component" value="Unassembled WGS sequence"/>
</dbReference>
<feature type="region of interest" description="Disordered" evidence="5">
    <location>
        <begin position="389"/>
        <end position="410"/>
    </location>
</feature>
<feature type="compositionally biased region" description="Polar residues" evidence="5">
    <location>
        <begin position="1676"/>
        <end position="1698"/>
    </location>
</feature>
<dbReference type="GO" id="GO:0005813">
    <property type="term" value="C:centrosome"/>
    <property type="evidence" value="ECO:0007669"/>
    <property type="project" value="TreeGrafter"/>
</dbReference>
<dbReference type="CDD" id="cd22223">
    <property type="entry name" value="HkD_HkRP"/>
    <property type="match status" value="1"/>
</dbReference>
<feature type="coiled-coil region" evidence="4">
    <location>
        <begin position="833"/>
        <end position="877"/>
    </location>
</feature>
<organism evidence="7 8">
    <name type="scientific">Opisthorchis viverrini</name>
    <name type="common">Southeast Asian liver fluke</name>
    <dbReference type="NCBI Taxonomy" id="6198"/>
    <lineage>
        <taxon>Eukaryota</taxon>
        <taxon>Metazoa</taxon>
        <taxon>Spiralia</taxon>
        <taxon>Lophotrochozoa</taxon>
        <taxon>Platyhelminthes</taxon>
        <taxon>Trematoda</taxon>
        <taxon>Digenea</taxon>
        <taxon>Opisthorchiida</taxon>
        <taxon>Opisthorchiata</taxon>
        <taxon>Opisthorchiidae</taxon>
        <taxon>Opisthorchis</taxon>
    </lineage>
</organism>
<feature type="coiled-coil region" evidence="4">
    <location>
        <begin position="742"/>
        <end position="783"/>
    </location>
</feature>
<proteinExistence type="predicted"/>
<dbReference type="GO" id="GO:0005737">
    <property type="term" value="C:cytoplasm"/>
    <property type="evidence" value="ECO:0007669"/>
    <property type="project" value="UniProtKB-SubCell"/>
</dbReference>
<feature type="region of interest" description="Disordered" evidence="5">
    <location>
        <begin position="348"/>
        <end position="376"/>
    </location>
</feature>
<feature type="compositionally biased region" description="Polar residues" evidence="5">
    <location>
        <begin position="391"/>
        <end position="409"/>
    </location>
</feature>
<evidence type="ECO:0000313" key="7">
    <source>
        <dbReference type="EMBL" id="KER33349.1"/>
    </source>
</evidence>
<dbReference type="Pfam" id="PF19047">
    <property type="entry name" value="HOOK_N"/>
    <property type="match status" value="1"/>
</dbReference>
<dbReference type="RefSeq" id="XP_009162972.1">
    <property type="nucleotide sequence ID" value="XM_009164708.1"/>
</dbReference>
<feature type="region of interest" description="Disordered" evidence="5">
    <location>
        <begin position="980"/>
        <end position="1059"/>
    </location>
</feature>
<evidence type="ECO:0000256" key="2">
    <source>
        <dbReference type="ARBA" id="ARBA00022490"/>
    </source>
</evidence>
<keyword evidence="3 4" id="KW-0175">Coiled coil</keyword>
<dbReference type="InterPro" id="IPR036872">
    <property type="entry name" value="CH_dom_sf"/>
</dbReference>
<keyword evidence="2" id="KW-0963">Cytoplasm</keyword>
<feature type="region of interest" description="Disordered" evidence="5">
    <location>
        <begin position="1828"/>
        <end position="1885"/>
    </location>
</feature>
<dbReference type="KEGG" id="ovi:T265_00836"/>
<accession>A0A075AJG6</accession>
<dbReference type="GO" id="GO:0031122">
    <property type="term" value="P:cytoplasmic microtubule organization"/>
    <property type="evidence" value="ECO:0007669"/>
    <property type="project" value="TreeGrafter"/>
</dbReference>
<feature type="compositionally biased region" description="Polar residues" evidence="5">
    <location>
        <begin position="1966"/>
        <end position="1991"/>
    </location>
</feature>
<feature type="region of interest" description="Disordered" evidence="5">
    <location>
        <begin position="1660"/>
        <end position="1709"/>
    </location>
</feature>
<feature type="compositionally biased region" description="Polar residues" evidence="5">
    <location>
        <begin position="1869"/>
        <end position="1881"/>
    </location>
</feature>
<dbReference type="PANTHER" id="PTHR18947:SF28">
    <property type="entry name" value="GIRDIN, ISOFORM A"/>
    <property type="match status" value="1"/>
</dbReference>
<feature type="coiled-coil region" evidence="4">
    <location>
        <begin position="1538"/>
        <end position="1600"/>
    </location>
</feature>
<dbReference type="EMBL" id="KL596626">
    <property type="protein sequence ID" value="KER33349.1"/>
    <property type="molecule type" value="Genomic_DNA"/>
</dbReference>
<feature type="region of interest" description="Disordered" evidence="5">
    <location>
        <begin position="1938"/>
        <end position="1998"/>
    </location>
</feature>
<feature type="region of interest" description="Disordered" evidence="5">
    <location>
        <begin position="635"/>
        <end position="676"/>
    </location>
</feature>
<evidence type="ECO:0000313" key="8">
    <source>
        <dbReference type="Proteomes" id="UP000054324"/>
    </source>
</evidence>
<feature type="compositionally biased region" description="Acidic residues" evidence="5">
    <location>
        <begin position="995"/>
        <end position="1011"/>
    </location>
</feature>
<dbReference type="GO" id="GO:0051959">
    <property type="term" value="F:dynein light intermediate chain binding"/>
    <property type="evidence" value="ECO:0007669"/>
    <property type="project" value="TreeGrafter"/>
</dbReference>
<sequence length="2076" mass="234504">MHGEKGPENIMRINTKKDLGFWVSSNLSFSLHRKKSAQKAFAILRIIRLDFSRITRMDFRILYGAYVRPLLEYANKVVYSGRTKDATLIERVHLLFWPTQMKSSTSLTRESVSQQRSIPELLLWAQLFHSGSASEFDYGQLTDGGLFRKILQELEGRTIEDVRWCDAADNVKDRLSNWHFLAQNIRNYYLEALQEVIIVRPPNIVLLSRRPKSARAHRELEQFLLLLLCAAVRCERRDHFICQIMENLSPDIQAGIMNCITNFTENPISVMSFEKLQSSPSDLSLVIRDAMNQLEEVYLEEIRDLLDQLSTVQTKLTTLQARVRLTSRGRALSLGRVNLHERSVSTISLGDPTRGEVTTSTPKLNYDTSERSNSPRKYAKRFFDGEDEQYHSTNDQNCPTPQPQQSFMVSDSPADVPCDEDDYVDSAFCPGSFVLEDPESVADVYPDALDCFQLHAEKHHVSVELAETKAKLRRARAEIEDQVDQLNELHDQLSETRRELGQVKEERARLADAAHSARHWQDEVDALREAAERVQLLESENARLKDRMHEVDYYKARCEQLTGDLNALSDEHLKQASQRTDEDAASLRCINLEQELAKTRARLAEVDLLRSADLDEFQKLREEFGRLKLEQSTRDCAKPVKQTQRRGLHKSKPLESTADISDNDASESQTSISDVVPLPNLSSQLAESVSTRLDRLESDNRRLLEECNFAKQTACEITDKLADTEARLAEKIRTNQLMTEKLSRIETLATTQTEQIRQLELERSKAETETAKAREALIRLQQTSDQHIAELSKENNFLTETMTLLRGSVNDHASSDDQLARLQKENSMLGEAAQTATSRMARAELELSQLRMRQNCMDEMETLIDSLKVERDKLSALLISTNLEITSLRETCQRQSALESTIVEVEGECARLRSQLESERSANVLRGSFESEANRLIEKTAQCDQLQESLKVAADTINKLEAERDKLTERVLELKQQLASRKAVASDGHDRDPVLDADAEAGDDEDEDGEVDSGNKTGDSTEETSPDQFAHGRSRRKVYSLSSGSNRHRDRRRRTRAGLESEIQRLETESERMEEQYIATKRQLDECGDQILQKESVISELRSDLERAVTTNRSKEEKIEYLQSELTRLQSLLASTEKELRRLKNELREVQSDPSSTEAVKYLISRIEHLERQLSKSAAAHQGALRQKEAHIEQLEREHSETYEQLSSERKMVLTLRAQLVEEKIKVQQKSSLFDWITNALKQLGVPKSRLEELFITENTDDCAEQLEILIRSHITKQVKERDKEIQCLKQQLRGSSVTLSSDSHRSVDDICNYGPVGYTASVGKNHRSADEPENLEQPKDCMIQNNLHEEFQPKDDVKVGDQIGQFVSVQPQLNELIGTNARLQVENTTLHSHVDSLNAQNSKLSNRCVELEAETKRLRSMVESAHTAEINVSADYYHLQKLHERLSQDFESLTRDLKESKETQRRLKNDLFNARTQLGKLQSASEEVRNLKEALESERGNLKGEARQIVLLREDCARLRSQVELITESRDRERMEKVAAIEKVREYRRQLDQTEDRASQINLELETRQNVDKKLQTDLAELRSRVQIVTEANNRLEGENRSLMLQLQGLVGQNQELLTSTLETCGKRVTEERALRANRRMNLMQKARAALVKRKDLNTTPPKRATVSGTIRGCGQSSNNSEFSQSKDSVPTETGSSPGMIISPNKRLTPGSVSIYDRHPDELDTGEFQAFLRRLEASSKTDHAHRPKVDDKTHSQRQSTVPVPSCGGLLNATSNRTATLPSSVVSSTADALCGAKYPNGDQANHEQSQRTSKLCRSISSQLIDGNQKHHFPHMSTHGGNLSTNPARSVLSDQTSAKVPDNGNAAGNARSQLKSANQQPLPATERCEKQLREIVTTKSTYDEVGSGCHSRQGSGTMMFFYHLTQFTLFPYGLVSRSSSMRSFTSSPRPNSHRANGPDTSAFAAPSRNTTNTAVSVHRSPSISQPCESEQGASAAEERKIRENVSENPGFRGSECPSNASSVCRSGSMASNLDCHVVNGRVPFGSRDSNGPRTGDKQPIALEVVGKPRVLLEYGNL</sequence>
<feature type="compositionally biased region" description="Polar residues" evidence="5">
    <location>
        <begin position="1838"/>
        <end position="1857"/>
    </location>
</feature>
<keyword evidence="8" id="KW-1185">Reference proteome</keyword>
<name>A0A075AJG6_OPIVI</name>
<feature type="compositionally biased region" description="Basic residues" evidence="5">
    <location>
        <begin position="1046"/>
        <end position="1056"/>
    </location>
</feature>
<evidence type="ECO:0000256" key="1">
    <source>
        <dbReference type="ARBA" id="ARBA00004496"/>
    </source>
</evidence>
<feature type="coiled-coil region" evidence="4">
    <location>
        <begin position="686"/>
        <end position="713"/>
    </location>
</feature>
<evidence type="ECO:0000256" key="4">
    <source>
        <dbReference type="SAM" id="Coils"/>
    </source>
</evidence>
<dbReference type="CTD" id="20315024"/>
<dbReference type="OrthoDB" id="10254988at2759"/>
<feature type="compositionally biased region" description="Polar residues" evidence="5">
    <location>
        <begin position="356"/>
        <end position="367"/>
    </location>
</feature>
<feature type="coiled-coil region" evidence="4">
    <location>
        <begin position="1178"/>
        <end position="1212"/>
    </location>
</feature>
<protein>
    <recommendedName>
        <fullName evidence="6">HOOK N-terminal domain-containing protein</fullName>
    </recommendedName>
</protein>
<feature type="coiled-coil region" evidence="4">
    <location>
        <begin position="902"/>
        <end position="977"/>
    </location>
</feature>
<feature type="domain" description="HOOK N-terminal" evidence="6">
    <location>
        <begin position="120"/>
        <end position="260"/>
    </location>
</feature>
<feature type="compositionally biased region" description="Low complexity" evidence="5">
    <location>
        <begin position="1938"/>
        <end position="1948"/>
    </location>
</feature>
<comment type="subcellular location">
    <subcellularLocation>
        <location evidence="1">Cytoplasm</location>
    </subcellularLocation>
</comment>
<dbReference type="PANTHER" id="PTHR18947">
    <property type="entry name" value="HOOK PROTEINS"/>
    <property type="match status" value="1"/>
</dbReference>
<dbReference type="SUPFAM" id="SSF116907">
    <property type="entry name" value="Hook domain"/>
    <property type="match status" value="1"/>
</dbReference>
<dbReference type="InterPro" id="IPR043936">
    <property type="entry name" value="HOOK_N"/>
</dbReference>
<feature type="coiled-coil region" evidence="4">
    <location>
        <begin position="462"/>
        <end position="547"/>
    </location>
</feature>
<reference evidence="7 8" key="1">
    <citation type="submission" date="2013-11" db="EMBL/GenBank/DDBJ databases">
        <title>Opisthorchis viverrini - life in the bile duct.</title>
        <authorList>
            <person name="Young N.D."/>
            <person name="Nagarajan N."/>
            <person name="Lin S.J."/>
            <person name="Korhonen P.K."/>
            <person name="Jex A.R."/>
            <person name="Hall R.S."/>
            <person name="Safavi-Hemami H."/>
            <person name="Kaewkong W."/>
            <person name="Bertrand D."/>
            <person name="Gao S."/>
            <person name="Seet Q."/>
            <person name="Wongkham S."/>
            <person name="Teh B.T."/>
            <person name="Wongkham C."/>
            <person name="Intapan P.M."/>
            <person name="Maleewong W."/>
            <person name="Yang X."/>
            <person name="Hu M."/>
            <person name="Wang Z."/>
            <person name="Hofmann A."/>
            <person name="Sternberg P.W."/>
            <person name="Tan P."/>
            <person name="Wang J."/>
            <person name="Gasser R.B."/>
        </authorList>
    </citation>
    <scope>NUCLEOTIDE SEQUENCE [LARGE SCALE GENOMIC DNA]</scope>
</reference>
<feature type="coiled-coil region" evidence="4">
    <location>
        <begin position="1395"/>
        <end position="1509"/>
    </location>
</feature>
<gene>
    <name evidence="7" type="ORF">T265_00836</name>
</gene>
<dbReference type="GeneID" id="20315024"/>
<feature type="region of interest" description="Disordered" evidence="5">
    <location>
        <begin position="1739"/>
        <end position="1775"/>
    </location>
</feature>
<evidence type="ECO:0000256" key="5">
    <source>
        <dbReference type="SAM" id="MobiDB-lite"/>
    </source>
</evidence>
<dbReference type="Gene3D" id="1.10.418.10">
    <property type="entry name" value="Calponin-like domain"/>
    <property type="match status" value="1"/>
</dbReference>
<feature type="compositionally biased region" description="Basic and acidic residues" evidence="5">
    <location>
        <begin position="1739"/>
        <end position="1755"/>
    </location>
</feature>
<evidence type="ECO:0000259" key="6">
    <source>
        <dbReference type="Pfam" id="PF19047"/>
    </source>
</evidence>
<dbReference type="GO" id="GO:0008017">
    <property type="term" value="F:microtubule binding"/>
    <property type="evidence" value="ECO:0007669"/>
    <property type="project" value="TreeGrafter"/>
</dbReference>